<proteinExistence type="predicted"/>
<dbReference type="Proteomes" id="UP000299102">
    <property type="component" value="Unassembled WGS sequence"/>
</dbReference>
<name>A0A4C1YNA1_EUMVA</name>
<accession>A0A4C1YNA1</accession>
<dbReference type="AlphaFoldDB" id="A0A4C1YNA1"/>
<dbReference type="EMBL" id="BGZK01001344">
    <property type="protein sequence ID" value="GBP77726.1"/>
    <property type="molecule type" value="Genomic_DNA"/>
</dbReference>
<evidence type="ECO:0000256" key="1">
    <source>
        <dbReference type="SAM" id="MobiDB-lite"/>
    </source>
</evidence>
<comment type="caution">
    <text evidence="2">The sequence shown here is derived from an EMBL/GenBank/DDBJ whole genome shotgun (WGS) entry which is preliminary data.</text>
</comment>
<protein>
    <submittedName>
        <fullName evidence="2">Uncharacterized protein</fullName>
    </submittedName>
</protein>
<keyword evidence="3" id="KW-1185">Reference proteome</keyword>
<reference evidence="2 3" key="1">
    <citation type="journal article" date="2019" name="Commun. Biol.">
        <title>The bagworm genome reveals a unique fibroin gene that provides high tensile strength.</title>
        <authorList>
            <person name="Kono N."/>
            <person name="Nakamura H."/>
            <person name="Ohtoshi R."/>
            <person name="Tomita M."/>
            <person name="Numata K."/>
            <person name="Arakawa K."/>
        </authorList>
    </citation>
    <scope>NUCLEOTIDE SEQUENCE [LARGE SCALE GENOMIC DNA]</scope>
</reference>
<feature type="region of interest" description="Disordered" evidence="1">
    <location>
        <begin position="22"/>
        <end position="61"/>
    </location>
</feature>
<gene>
    <name evidence="2" type="ORF">EVAR_55390_1</name>
</gene>
<evidence type="ECO:0000313" key="2">
    <source>
        <dbReference type="EMBL" id="GBP77726.1"/>
    </source>
</evidence>
<sequence length="94" mass="9735">MLQEALRDVVTALVTTSRSPLAVPTRVGPTSRAAGDPSNSIRSKQVVKGDRTNGLNTPTDADTKAKGIIILRKLGDRLRSGGRGGAGRRAGVAT</sequence>
<organism evidence="2 3">
    <name type="scientific">Eumeta variegata</name>
    <name type="common">Bagworm moth</name>
    <name type="synonym">Eumeta japonica</name>
    <dbReference type="NCBI Taxonomy" id="151549"/>
    <lineage>
        <taxon>Eukaryota</taxon>
        <taxon>Metazoa</taxon>
        <taxon>Ecdysozoa</taxon>
        <taxon>Arthropoda</taxon>
        <taxon>Hexapoda</taxon>
        <taxon>Insecta</taxon>
        <taxon>Pterygota</taxon>
        <taxon>Neoptera</taxon>
        <taxon>Endopterygota</taxon>
        <taxon>Lepidoptera</taxon>
        <taxon>Glossata</taxon>
        <taxon>Ditrysia</taxon>
        <taxon>Tineoidea</taxon>
        <taxon>Psychidae</taxon>
        <taxon>Oiketicinae</taxon>
        <taxon>Eumeta</taxon>
    </lineage>
</organism>
<evidence type="ECO:0000313" key="3">
    <source>
        <dbReference type="Proteomes" id="UP000299102"/>
    </source>
</evidence>